<feature type="domain" description="Aldehyde dehydrogenase" evidence="3">
    <location>
        <begin position="74"/>
        <end position="532"/>
    </location>
</feature>
<keyword evidence="5" id="KW-1185">Reference proteome</keyword>
<evidence type="ECO:0000313" key="4">
    <source>
        <dbReference type="EMBL" id="CAE8590266.1"/>
    </source>
</evidence>
<protein>
    <recommendedName>
        <fullName evidence="3">Aldehyde dehydrogenase domain-containing protein</fullName>
    </recommendedName>
</protein>
<keyword evidence="2" id="KW-0560">Oxidoreductase</keyword>
<organism evidence="4 5">
    <name type="scientific">Polarella glacialis</name>
    <name type="common">Dinoflagellate</name>
    <dbReference type="NCBI Taxonomy" id="89957"/>
    <lineage>
        <taxon>Eukaryota</taxon>
        <taxon>Sar</taxon>
        <taxon>Alveolata</taxon>
        <taxon>Dinophyceae</taxon>
        <taxon>Suessiales</taxon>
        <taxon>Suessiaceae</taxon>
        <taxon>Polarella</taxon>
    </lineage>
</organism>
<gene>
    <name evidence="4" type="ORF">PGLA1383_LOCUS8989</name>
</gene>
<reference evidence="4" key="1">
    <citation type="submission" date="2021-02" db="EMBL/GenBank/DDBJ databases">
        <authorList>
            <person name="Dougan E. K."/>
            <person name="Rhodes N."/>
            <person name="Thang M."/>
            <person name="Chan C."/>
        </authorList>
    </citation>
    <scope>NUCLEOTIDE SEQUENCE</scope>
</reference>
<name>A0A813DX46_POLGL</name>
<dbReference type="Pfam" id="PF00171">
    <property type="entry name" value="Aldedh"/>
    <property type="match status" value="1"/>
</dbReference>
<dbReference type="InterPro" id="IPR016162">
    <property type="entry name" value="Ald_DH_N"/>
</dbReference>
<evidence type="ECO:0000259" key="3">
    <source>
        <dbReference type="Pfam" id="PF00171"/>
    </source>
</evidence>
<dbReference type="InterPro" id="IPR016161">
    <property type="entry name" value="Ald_DH/histidinol_DH"/>
</dbReference>
<dbReference type="Proteomes" id="UP000654075">
    <property type="component" value="Unassembled WGS sequence"/>
</dbReference>
<dbReference type="FunFam" id="3.40.605.10:FF:000007">
    <property type="entry name" value="NAD/NADP-dependent betaine aldehyde dehydrogenase"/>
    <property type="match status" value="1"/>
</dbReference>
<dbReference type="Gene3D" id="3.40.605.10">
    <property type="entry name" value="Aldehyde Dehydrogenase, Chain A, domain 1"/>
    <property type="match status" value="1"/>
</dbReference>
<dbReference type="InterPro" id="IPR016163">
    <property type="entry name" value="Ald_DH_C"/>
</dbReference>
<dbReference type="InterPro" id="IPR015590">
    <property type="entry name" value="Aldehyde_DH_dom"/>
</dbReference>
<dbReference type="CDD" id="cd07138">
    <property type="entry name" value="ALDH_CddD_SSP0762"/>
    <property type="match status" value="1"/>
</dbReference>
<dbReference type="OrthoDB" id="310895at2759"/>
<dbReference type="PANTHER" id="PTHR42804">
    <property type="entry name" value="ALDEHYDE DEHYDROGENASE"/>
    <property type="match status" value="1"/>
</dbReference>
<dbReference type="SUPFAM" id="SSF53720">
    <property type="entry name" value="ALDH-like"/>
    <property type="match status" value="1"/>
</dbReference>
<dbReference type="EMBL" id="CAJNNV010004175">
    <property type="protein sequence ID" value="CAE8590266.1"/>
    <property type="molecule type" value="Genomic_DNA"/>
</dbReference>
<evidence type="ECO:0000256" key="1">
    <source>
        <dbReference type="ARBA" id="ARBA00009986"/>
    </source>
</evidence>
<comment type="similarity">
    <text evidence="1">Belongs to the aldehyde dehydrogenase family.</text>
</comment>
<evidence type="ECO:0000256" key="2">
    <source>
        <dbReference type="ARBA" id="ARBA00023002"/>
    </source>
</evidence>
<dbReference type="PANTHER" id="PTHR42804:SF1">
    <property type="entry name" value="ALDEHYDE DEHYDROGENASE-RELATED"/>
    <property type="match status" value="1"/>
</dbReference>
<sequence length="542" mass="58230">MRALAPAKSVRVVYSSLFFTSSALPRVTCHFTPLHRTSSFLAIRSRSCTFSTSAASPGNMSVPTWDNHYINGQWVPSVSPGRYIDVTDSNTGKVCARVPDGGAEDVQRAVEAARAAIEGWANRPMAERKAAMQRILEIWKAKKKAKAAEWLQKELGCTAQFAKHVQTNMVDLHFGGCLKFIDGVSMEERMPMGTLVVKEPIGVVGCITPWNYPLNQIAAKICPAMLVGCTVVLKPSEVTPICAYLLAEAVDEAGLPPGVFNMVMGVGPTCGEAIAEHPDVDLVSFTGSTRAGRRITELGAKNLKVVRTELGGKSAALMLEDANLEELVPKFVGQLMGNSGQSCNALSRMLVPASRYNEAVQIARKVVEGTRVGRPGDSKASIGPLVSQAQWDRVQDYLHTGIREGARVVTGGPGKPEGLEDGFFVKPTIFADVHNKMTVAQEEIFGPVLVMIPYSSEQEGIDIANDTVYGLNNAVGGSPERAMAVARKLRSGMVMINGVEFSPDAPFGGYKQSGNAREWGTAGIEEFLVTKTFAGKPPKSNL</sequence>
<proteinExistence type="inferred from homology"/>
<comment type="caution">
    <text evidence="4">The sequence shown here is derived from an EMBL/GenBank/DDBJ whole genome shotgun (WGS) entry which is preliminary data.</text>
</comment>
<accession>A0A813DX46</accession>
<dbReference type="GO" id="GO:0016620">
    <property type="term" value="F:oxidoreductase activity, acting on the aldehyde or oxo group of donors, NAD or NADP as acceptor"/>
    <property type="evidence" value="ECO:0007669"/>
    <property type="project" value="InterPro"/>
</dbReference>
<dbReference type="AlphaFoldDB" id="A0A813DX46"/>
<evidence type="ECO:0000313" key="5">
    <source>
        <dbReference type="Proteomes" id="UP000654075"/>
    </source>
</evidence>
<dbReference type="Gene3D" id="3.40.309.10">
    <property type="entry name" value="Aldehyde Dehydrogenase, Chain A, domain 2"/>
    <property type="match status" value="1"/>
</dbReference>